<comment type="subcellular location">
    <subcellularLocation>
        <location evidence="1">Cell membrane</location>
        <topology evidence="1">Multi-pass membrane protein</topology>
    </subcellularLocation>
</comment>
<sequence>MRQLFSPGRVVLLLFFVAAALLPLLVDPRGHLLRVAAMVLLFAAMAQSWNIVGGLANQISLGHAAFFGLGAYTSTLLFLKLGVSPWIGMFAGAVVAGAAAALLSIPTFRLKGHYFALATLAFAEVMRVIANSWAGLTGGPVGLSIPFMGTQPAYFAFRAVSSYYWAILGLLVFVCLVFHLLARGAIGYRLRAVRENENAAEVAGVDTFRVKLTASVISAALTAMCGTVFAQFTFFFDPDSIFSLAGISVRMAMIAIVGGLGTLGGPLIGALFLIPLEEVANAYLSSKAAGLSQLVFGLILIAAILIQPRGIMAFWPKKRRAAKAMPPVVAPAQAAAKGA</sequence>
<proteinExistence type="predicted"/>
<keyword evidence="5 6" id="KW-0472">Membrane</keyword>
<evidence type="ECO:0000256" key="4">
    <source>
        <dbReference type="ARBA" id="ARBA00022989"/>
    </source>
</evidence>
<feature type="transmembrane region" description="Helical" evidence="6">
    <location>
        <begin position="32"/>
        <end position="52"/>
    </location>
</feature>
<evidence type="ECO:0000313" key="8">
    <source>
        <dbReference type="Proteomes" id="UP001604002"/>
    </source>
</evidence>
<dbReference type="Proteomes" id="UP001604002">
    <property type="component" value="Unassembled WGS sequence"/>
</dbReference>
<feature type="transmembrane region" description="Helical" evidence="6">
    <location>
        <begin position="163"/>
        <end position="182"/>
    </location>
</feature>
<keyword evidence="3 6" id="KW-0812">Transmembrane</keyword>
<keyword evidence="2" id="KW-1003">Cell membrane</keyword>
<protein>
    <submittedName>
        <fullName evidence="7">Branched-chain amino acid ABC transporter permease</fullName>
    </submittedName>
</protein>
<feature type="transmembrane region" description="Helical" evidence="6">
    <location>
        <begin position="85"/>
        <end position="105"/>
    </location>
</feature>
<evidence type="ECO:0000256" key="1">
    <source>
        <dbReference type="ARBA" id="ARBA00004651"/>
    </source>
</evidence>
<feature type="transmembrane region" description="Helical" evidence="6">
    <location>
        <begin position="59"/>
        <end position="79"/>
    </location>
</feature>
<evidence type="ECO:0000256" key="3">
    <source>
        <dbReference type="ARBA" id="ARBA00022692"/>
    </source>
</evidence>
<comment type="caution">
    <text evidence="7">The sequence shown here is derived from an EMBL/GenBank/DDBJ whole genome shotgun (WGS) entry which is preliminary data.</text>
</comment>
<dbReference type="Pfam" id="PF02653">
    <property type="entry name" value="BPD_transp_2"/>
    <property type="match status" value="1"/>
</dbReference>
<gene>
    <name evidence="7" type="ORF">V5F32_22625</name>
</gene>
<dbReference type="EMBL" id="JBAFVH010000018">
    <property type="protein sequence ID" value="MFG1374983.1"/>
    <property type="molecule type" value="Genomic_DNA"/>
</dbReference>
<evidence type="ECO:0000256" key="5">
    <source>
        <dbReference type="ARBA" id="ARBA00023136"/>
    </source>
</evidence>
<dbReference type="InterPro" id="IPR001851">
    <property type="entry name" value="ABC_transp_permease"/>
</dbReference>
<feature type="transmembrane region" description="Helical" evidence="6">
    <location>
        <begin position="7"/>
        <end position="26"/>
    </location>
</feature>
<keyword evidence="8" id="KW-1185">Reference proteome</keyword>
<name>A0ABW7A1W1_9HYPH</name>
<feature type="transmembrane region" description="Helical" evidence="6">
    <location>
        <begin position="294"/>
        <end position="315"/>
    </location>
</feature>
<accession>A0ABW7A1W1</accession>
<keyword evidence="4 6" id="KW-1133">Transmembrane helix</keyword>
<evidence type="ECO:0000256" key="6">
    <source>
        <dbReference type="SAM" id="Phobius"/>
    </source>
</evidence>
<dbReference type="PANTHER" id="PTHR30482:SF10">
    <property type="entry name" value="HIGH-AFFINITY BRANCHED-CHAIN AMINO ACID TRANSPORT PROTEIN BRAE"/>
    <property type="match status" value="1"/>
</dbReference>
<feature type="transmembrane region" description="Helical" evidence="6">
    <location>
        <begin position="252"/>
        <end position="274"/>
    </location>
</feature>
<organism evidence="7 8">
    <name type="scientific">Xanthobacter oligotrophicus</name>
    <dbReference type="NCBI Taxonomy" id="2607286"/>
    <lineage>
        <taxon>Bacteria</taxon>
        <taxon>Pseudomonadati</taxon>
        <taxon>Pseudomonadota</taxon>
        <taxon>Alphaproteobacteria</taxon>
        <taxon>Hyphomicrobiales</taxon>
        <taxon>Xanthobacteraceae</taxon>
        <taxon>Xanthobacter</taxon>
    </lineage>
</organism>
<reference evidence="7 8" key="1">
    <citation type="submission" date="2024-02" db="EMBL/GenBank/DDBJ databases">
        <title>Expansion and revision of Xanthobacter and proposal of Roseixanthobacter gen. nov.</title>
        <authorList>
            <person name="Soltysiak M.P.M."/>
            <person name="Jalihal A."/>
            <person name="Ory A."/>
            <person name="Chrisophersen C."/>
            <person name="Lee A.D."/>
            <person name="Boulton J."/>
            <person name="Springer M."/>
        </authorList>
    </citation>
    <scope>NUCLEOTIDE SEQUENCE [LARGE SCALE GENOMIC DNA]</scope>
    <source>
        <strain evidence="7 8">23A</strain>
    </source>
</reference>
<evidence type="ECO:0000256" key="2">
    <source>
        <dbReference type="ARBA" id="ARBA00022475"/>
    </source>
</evidence>
<dbReference type="CDD" id="cd06581">
    <property type="entry name" value="TM_PBP1_LivM_like"/>
    <property type="match status" value="1"/>
</dbReference>
<evidence type="ECO:0000313" key="7">
    <source>
        <dbReference type="EMBL" id="MFG1374983.1"/>
    </source>
</evidence>
<dbReference type="PANTHER" id="PTHR30482">
    <property type="entry name" value="HIGH-AFFINITY BRANCHED-CHAIN AMINO ACID TRANSPORT SYSTEM PERMEASE"/>
    <property type="match status" value="1"/>
</dbReference>
<dbReference type="InterPro" id="IPR043428">
    <property type="entry name" value="LivM-like"/>
</dbReference>
<dbReference type="RefSeq" id="WP_393994542.1">
    <property type="nucleotide sequence ID" value="NZ_JBAFVH010000018.1"/>
</dbReference>